<keyword evidence="3" id="KW-1185">Reference proteome</keyword>
<protein>
    <submittedName>
        <fullName evidence="2">Uncharacterized protein</fullName>
    </submittedName>
</protein>
<evidence type="ECO:0000313" key="3">
    <source>
        <dbReference type="Proteomes" id="UP001058267"/>
    </source>
</evidence>
<evidence type="ECO:0000256" key="1">
    <source>
        <dbReference type="SAM" id="MobiDB-lite"/>
    </source>
</evidence>
<evidence type="ECO:0000313" key="2">
    <source>
        <dbReference type="EMBL" id="UWN66195.1"/>
    </source>
</evidence>
<organism evidence="2 3">
    <name type="scientific">Alistipes senegalensis JC50</name>
    <dbReference type="NCBI Taxonomy" id="1033732"/>
    <lineage>
        <taxon>Bacteria</taxon>
        <taxon>Pseudomonadati</taxon>
        <taxon>Bacteroidota</taxon>
        <taxon>Bacteroidia</taxon>
        <taxon>Bacteroidales</taxon>
        <taxon>Rikenellaceae</taxon>
        <taxon>Alistipes</taxon>
    </lineage>
</organism>
<dbReference type="EMBL" id="CP102252">
    <property type="protein sequence ID" value="UWN66195.1"/>
    <property type="molecule type" value="Genomic_DNA"/>
</dbReference>
<dbReference type="RefSeq" id="WP_019152259.1">
    <property type="nucleotide sequence ID" value="NZ_CP102252.1"/>
</dbReference>
<sequence>MGFTIRGHYAISFTENASNLVFSEVESPMRISYFIDDNVIVDNVELHPDANGEVIIHVRQLVRLVPPLAGPCTTSKNLPQVAWRANKAGESIRLGSYLMPGGVSKPFDTASEIIDFFARNFLTHQPQIIETTPLQPQWLAFVRTYPYQTMELHTTLYTADGRTFTKQISETPGSYTYNQIDTSFSACWQEFCKEKDLVPIAYDVFGTSQKAQISDGVTTLIDKPNHPIGQRYLLRKARMDDQCFGFVNGMGGFDTLMMQGRTILKPEGDAETFTNSEVEKELTNNYTSYWETSTGYIDSERMAAQYQDFIKSRDRWVCRDGEWHRIIVDEYKAEHTARELNAYTFKYHLAERNERRFYDREELPEPQITPGEFFPEGR</sequence>
<name>A0ABY5V9B0_9BACT</name>
<proteinExistence type="predicted"/>
<feature type="region of interest" description="Disordered" evidence="1">
    <location>
        <begin position="358"/>
        <end position="378"/>
    </location>
</feature>
<dbReference type="Proteomes" id="UP001058267">
    <property type="component" value="Chromosome"/>
</dbReference>
<gene>
    <name evidence="2" type="ORF">NQ519_05000</name>
</gene>
<accession>A0ABY5V9B0</accession>
<reference evidence="2" key="1">
    <citation type="journal article" date="2022" name="Cell">
        <title>Design, construction, and in vivo augmentation of a complex gut microbiome.</title>
        <authorList>
            <person name="Cheng A.G."/>
            <person name="Ho P.Y."/>
            <person name="Aranda-Diaz A."/>
            <person name="Jain S."/>
            <person name="Yu F.B."/>
            <person name="Meng X."/>
            <person name="Wang M."/>
            <person name="Iakiviak M."/>
            <person name="Nagashima K."/>
            <person name="Zhao A."/>
            <person name="Murugkar P."/>
            <person name="Patil A."/>
            <person name="Atabakhsh K."/>
            <person name="Weakley A."/>
            <person name="Yan J."/>
            <person name="Brumbaugh A.R."/>
            <person name="Higginbottom S."/>
            <person name="Dimas A."/>
            <person name="Shiver A.L."/>
            <person name="Deutschbauer A."/>
            <person name="Neff N."/>
            <person name="Sonnenburg J.L."/>
            <person name="Huang K.C."/>
            <person name="Fischbach M.A."/>
        </authorList>
    </citation>
    <scope>NUCLEOTIDE SEQUENCE</scope>
    <source>
        <strain evidence="2">JC50</strain>
    </source>
</reference>